<gene>
    <name evidence="1" type="ORF">MarFTMF_135</name>
</gene>
<dbReference type="EMBL" id="OR343188">
    <property type="protein sequence ID" value="WNL49651.1"/>
    <property type="molecule type" value="Genomic_DNA"/>
</dbReference>
<dbReference type="Pfam" id="PF03013">
    <property type="entry name" value="Pyr_excise"/>
    <property type="match status" value="1"/>
</dbReference>
<reference evidence="1" key="1">
    <citation type="submission" date="2023-07" db="EMBL/GenBank/DDBJ databases">
        <authorList>
            <person name="Xia Y."/>
        </authorList>
    </citation>
    <scope>NUCLEOTIDE SEQUENCE</scope>
    <source>
        <strain evidence="1">F</strain>
    </source>
</reference>
<organism evidence="1">
    <name type="scientific">Marseillevirus sp</name>
    <dbReference type="NCBI Taxonomy" id="2809551"/>
    <lineage>
        <taxon>Viruses</taxon>
        <taxon>Varidnaviria</taxon>
        <taxon>Bamfordvirae</taxon>
        <taxon>Nucleocytoviricota</taxon>
        <taxon>Megaviricetes</taxon>
        <taxon>Pimascovirales</taxon>
        <taxon>Pimascovirales incertae sedis</taxon>
        <taxon>Marseilleviridae</taxon>
        <taxon>Marseillevirus</taxon>
    </lineage>
</organism>
<accession>A0AA96IXZ2</accession>
<protein>
    <submittedName>
        <fullName evidence="1">Uncharacterized protein</fullName>
    </submittedName>
</protein>
<dbReference type="InterPro" id="IPR004260">
    <property type="entry name" value="Pyr-dimer_DNA_glycosylase"/>
</dbReference>
<evidence type="ECO:0000313" key="1">
    <source>
        <dbReference type="EMBL" id="WNL49651.1"/>
    </source>
</evidence>
<proteinExistence type="predicted"/>
<sequence>MQKISLSLMVNTFLPFESFEDSARVLDSRRLNKQIIEAYQILTILEDLWFLSTELGEFPPPLDDKKIAKSFVARCEWIKTFSKKYRAREEKFVRDYEILLLGKDISSGKKGLQINLGFCCHPATKMWFGYERALRHYINACISELSTRTTKNGARHSLPKKKIRVQRTVVLPWWVGYQKFHESHKASLLRKEPSFYQKKFKVSDSELEYIWPSDMDEESINKIF</sequence>
<name>A0AA96IXZ2_9VIRU</name>